<dbReference type="InterPro" id="IPR001650">
    <property type="entry name" value="Helicase_C-like"/>
</dbReference>
<dbReference type="InterPro" id="IPR050474">
    <property type="entry name" value="Hel308_SKI2-like"/>
</dbReference>
<dbReference type="InterPro" id="IPR014001">
    <property type="entry name" value="Helicase_ATP-bd"/>
</dbReference>
<organism evidence="7 8">
    <name type="scientific">Ruegeria marina</name>
    <dbReference type="NCBI Taxonomy" id="639004"/>
    <lineage>
        <taxon>Bacteria</taxon>
        <taxon>Pseudomonadati</taxon>
        <taxon>Pseudomonadota</taxon>
        <taxon>Alphaproteobacteria</taxon>
        <taxon>Rhodobacterales</taxon>
        <taxon>Roseobacteraceae</taxon>
        <taxon>Ruegeria</taxon>
    </lineage>
</organism>
<feature type="domain" description="Helicase ATP-binding" evidence="6">
    <location>
        <begin position="322"/>
        <end position="495"/>
    </location>
</feature>
<evidence type="ECO:0000313" key="8">
    <source>
        <dbReference type="Proteomes" id="UP000199628"/>
    </source>
</evidence>
<dbReference type="Gene3D" id="3.40.50.300">
    <property type="entry name" value="P-loop containing nucleotide triphosphate hydrolases"/>
    <property type="match status" value="2"/>
</dbReference>
<gene>
    <name evidence="7" type="ORF">SAMN04488239_1223</name>
</gene>
<dbReference type="InterPro" id="IPR011545">
    <property type="entry name" value="DEAD/DEAH_box_helicase_dom"/>
</dbReference>
<dbReference type="Proteomes" id="UP000199628">
    <property type="component" value="Unassembled WGS sequence"/>
</dbReference>
<keyword evidence="3 7" id="KW-0347">Helicase</keyword>
<evidence type="ECO:0000256" key="3">
    <source>
        <dbReference type="ARBA" id="ARBA00022806"/>
    </source>
</evidence>
<evidence type="ECO:0000256" key="1">
    <source>
        <dbReference type="ARBA" id="ARBA00022741"/>
    </source>
</evidence>
<sequence length="1230" mass="135153">MAELDEERRALAENFRSGHAIENALTAQQARLFVRSIQNSWGVQPLTWTQRQSLELFSDARRLLHAAGIFEDTDGPDSEAAASCYRRAGELLEWLSRSHDEVTLEVPTEVLAAGAYQLAGLPAMATGILRRSQVGGAGGIIVAFLSCDFDSVLRRIAVFWQENFELTRRDGSAHLLDAAEDSAGGSLPPMSEPSKESGAEEQDTPREVSFSPLAWYLVVETIRSLGLLAEGLRRGEQTRTGIALEKLKALADIATRWANDETWVMLRLVLAAAERFVRNSLHRRAAALVEDTPTAANQLRRFAREQFGRGRGVLWASQIKGLERLTDGNAFALCTPTGSGKTMVANLALVKELLLTPPEPGAPGRLALYLVPSRALAGEVEAKLSSEFRGENIVITGLYGGTDWGITDNWLTTETPTVLIATVEKAEALMRYVGRLLIDRLALLIIDEAHQVLVAGTPKTMRDLAAHGDRSIRLESLVSRILVLKPNIARIALTAVAGGAAPPVSRWIEGNDAAVPVGLGYRSSRQLVGVLECRPKQSPFITLELNNGQPLYVRGRDAPVFLALGLPPMPDPPAGVKNSLHHYVQIHALWTALHLASSGRRILVSVTQGPDRVMRRYAEAFDLAGWSTIAPFTPKTENARRLFDEARAACVDYCGEGSSEVRLLDRGIASSHGQMPQRLRRLMVELIDKQVCPITVATATLTEGVNLPFDLIILPSLERIVEFGTNGAPVTDIIPTSEFRNLAGRAGRPGAAEAMEGLTLVCVPMSNSATAASKQDEQRRQRDAFVANLNRMLHLMALEESADLVVYAPLQTLLASIWTKLRDHLGLRTVADLHNFLEQTMPEEVGTDLGVGSPALLDMLGDSLDELDGVIIAAVDEIEKLEGLAPASLEAALSRVWKRTFTRYSTAVEGWMEAAFIKRGQAVVERLYPDPFQRRTLYQIGFTPYVGRQFQQVSPQINAVLKEAADYGRRTPEARFTIFWQIGELVRTGRGFGFTSRGATEAALIGRWHEIAGWWLQREGAPPPPPVELRRWQGFVANNLEFRLGVAVGAAVAEAWNAGADELEVPSLDTWRATSGLPWIGFWFRELLRWGTLDPFVAFSLAQGIVGTRDEGAARRVDYDLWLVQRGKPISDEDLIDPQLFLEWYRSLPKPDQVAVPPRTVGASFTEVEGKLSRYAVRPLPTPDGIIWLDPAGFQIARSASVPGESDIDLSRRDYELVNDGSGVRIVRTY</sequence>
<dbReference type="GO" id="GO:0003676">
    <property type="term" value="F:nucleic acid binding"/>
    <property type="evidence" value="ECO:0007669"/>
    <property type="project" value="InterPro"/>
</dbReference>
<dbReference type="RefSeq" id="WP_093036959.1">
    <property type="nucleotide sequence ID" value="NZ_FMZV01000022.1"/>
</dbReference>
<accession>A0A1G7DPF6</accession>
<keyword evidence="4" id="KW-0067">ATP-binding</keyword>
<dbReference type="Pfam" id="PF00270">
    <property type="entry name" value="DEAD"/>
    <property type="match status" value="1"/>
</dbReference>
<dbReference type="EMBL" id="FMZV01000022">
    <property type="protein sequence ID" value="SDE53398.1"/>
    <property type="molecule type" value="Genomic_DNA"/>
</dbReference>
<dbReference type="PROSITE" id="PS51192">
    <property type="entry name" value="HELICASE_ATP_BIND_1"/>
    <property type="match status" value="1"/>
</dbReference>
<dbReference type="SMART" id="SM00490">
    <property type="entry name" value="HELICc"/>
    <property type="match status" value="1"/>
</dbReference>
<evidence type="ECO:0000256" key="5">
    <source>
        <dbReference type="SAM" id="MobiDB-lite"/>
    </source>
</evidence>
<feature type="region of interest" description="Disordered" evidence="5">
    <location>
        <begin position="181"/>
        <end position="206"/>
    </location>
</feature>
<dbReference type="SUPFAM" id="SSF52540">
    <property type="entry name" value="P-loop containing nucleoside triphosphate hydrolases"/>
    <property type="match status" value="1"/>
</dbReference>
<name>A0A1G7DPF6_9RHOB</name>
<dbReference type="AlphaFoldDB" id="A0A1G7DPF6"/>
<dbReference type="PANTHER" id="PTHR47961">
    <property type="entry name" value="DNA POLYMERASE THETA, PUTATIVE (AFU_ORTHOLOGUE AFUA_1G05260)-RELATED"/>
    <property type="match status" value="1"/>
</dbReference>
<keyword evidence="1" id="KW-0547">Nucleotide-binding</keyword>
<evidence type="ECO:0000256" key="4">
    <source>
        <dbReference type="ARBA" id="ARBA00022840"/>
    </source>
</evidence>
<dbReference type="OrthoDB" id="9815222at2"/>
<evidence type="ECO:0000256" key="2">
    <source>
        <dbReference type="ARBA" id="ARBA00022801"/>
    </source>
</evidence>
<dbReference type="STRING" id="639004.SAMN04488239_1223"/>
<dbReference type="GO" id="GO:0004386">
    <property type="term" value="F:helicase activity"/>
    <property type="evidence" value="ECO:0007669"/>
    <property type="project" value="UniProtKB-KW"/>
</dbReference>
<keyword evidence="8" id="KW-1185">Reference proteome</keyword>
<dbReference type="GO" id="GO:0016787">
    <property type="term" value="F:hydrolase activity"/>
    <property type="evidence" value="ECO:0007669"/>
    <property type="project" value="UniProtKB-KW"/>
</dbReference>
<protein>
    <submittedName>
        <fullName evidence="7">DEAD/DEAH box helicase</fullName>
    </submittedName>
</protein>
<proteinExistence type="predicted"/>
<evidence type="ECO:0000259" key="6">
    <source>
        <dbReference type="PROSITE" id="PS51192"/>
    </source>
</evidence>
<dbReference type="SMART" id="SM00487">
    <property type="entry name" value="DEXDc"/>
    <property type="match status" value="1"/>
</dbReference>
<dbReference type="GO" id="GO:0005524">
    <property type="term" value="F:ATP binding"/>
    <property type="evidence" value="ECO:0007669"/>
    <property type="project" value="UniProtKB-KW"/>
</dbReference>
<evidence type="ECO:0000313" key="7">
    <source>
        <dbReference type="EMBL" id="SDE53398.1"/>
    </source>
</evidence>
<feature type="compositionally biased region" description="Basic and acidic residues" evidence="5">
    <location>
        <begin position="193"/>
        <end position="206"/>
    </location>
</feature>
<reference evidence="8" key="1">
    <citation type="submission" date="2016-10" db="EMBL/GenBank/DDBJ databases">
        <authorList>
            <person name="Varghese N."/>
            <person name="Submissions S."/>
        </authorList>
    </citation>
    <scope>NUCLEOTIDE SEQUENCE [LARGE SCALE GENOMIC DNA]</scope>
    <source>
        <strain evidence="8">CGMCC 1.9108</strain>
    </source>
</reference>
<keyword evidence="2" id="KW-0378">Hydrolase</keyword>
<dbReference type="InterPro" id="IPR027417">
    <property type="entry name" value="P-loop_NTPase"/>
</dbReference>
<dbReference type="PANTHER" id="PTHR47961:SF6">
    <property type="entry name" value="DNA-DIRECTED DNA POLYMERASE"/>
    <property type="match status" value="1"/>
</dbReference>